<protein>
    <submittedName>
        <fullName evidence="1">Uncharacterized protein</fullName>
    </submittedName>
</protein>
<dbReference type="EMBL" id="CP133621">
    <property type="protein sequence ID" value="WMV49857.1"/>
    <property type="molecule type" value="Genomic_DNA"/>
</dbReference>
<organism evidence="1 2">
    <name type="scientific">Solanum verrucosum</name>
    <dbReference type="NCBI Taxonomy" id="315347"/>
    <lineage>
        <taxon>Eukaryota</taxon>
        <taxon>Viridiplantae</taxon>
        <taxon>Streptophyta</taxon>
        <taxon>Embryophyta</taxon>
        <taxon>Tracheophyta</taxon>
        <taxon>Spermatophyta</taxon>
        <taxon>Magnoliopsida</taxon>
        <taxon>eudicotyledons</taxon>
        <taxon>Gunneridae</taxon>
        <taxon>Pentapetalae</taxon>
        <taxon>asterids</taxon>
        <taxon>lamiids</taxon>
        <taxon>Solanales</taxon>
        <taxon>Solanaceae</taxon>
        <taxon>Solanoideae</taxon>
        <taxon>Solaneae</taxon>
        <taxon>Solanum</taxon>
    </lineage>
</organism>
<keyword evidence="2" id="KW-1185">Reference proteome</keyword>
<sequence length="137" mass="15641">MTVQAKKKANVPMNSNVGTMGVTMIEKVELATYQLKGVAEVWIEQWNEERVVDASPLDWEKFKVPFIDRYYPTIVANSSAILSRFVLGFSKIVVKECSYLIPPYRMAPTELKELKQQLKDLLDKVFIIPSICSDPKN</sequence>
<reference evidence="1" key="1">
    <citation type="submission" date="2023-08" db="EMBL/GenBank/DDBJ databases">
        <title>A de novo genome assembly of Solanum verrucosum Schlechtendal, a Mexican diploid species geographically isolated from the other diploid A-genome species in potato relatives.</title>
        <authorList>
            <person name="Hosaka K."/>
        </authorList>
    </citation>
    <scope>NUCLEOTIDE SEQUENCE</scope>
    <source>
        <tissue evidence="1">Young leaves</tissue>
    </source>
</reference>
<name>A0AAF0UPA7_SOLVR</name>
<evidence type="ECO:0000313" key="1">
    <source>
        <dbReference type="EMBL" id="WMV49857.1"/>
    </source>
</evidence>
<gene>
    <name evidence="1" type="ORF">MTR67_043242</name>
</gene>
<proteinExistence type="predicted"/>
<evidence type="ECO:0000313" key="2">
    <source>
        <dbReference type="Proteomes" id="UP001234989"/>
    </source>
</evidence>
<dbReference type="Gene3D" id="3.10.10.10">
    <property type="entry name" value="HIV Type 1 Reverse Transcriptase, subunit A, domain 1"/>
    <property type="match status" value="1"/>
</dbReference>
<dbReference type="Proteomes" id="UP001234989">
    <property type="component" value="Chromosome 10"/>
</dbReference>
<accession>A0AAF0UPA7</accession>
<dbReference type="AlphaFoldDB" id="A0AAF0UPA7"/>